<dbReference type="InterPro" id="IPR050194">
    <property type="entry name" value="Glycosyltransferase_grp1"/>
</dbReference>
<evidence type="ECO:0000313" key="3">
    <source>
        <dbReference type="EMBL" id="SNR64616.1"/>
    </source>
</evidence>
<dbReference type="GO" id="GO:0016757">
    <property type="term" value="F:glycosyltransferase activity"/>
    <property type="evidence" value="ECO:0007669"/>
    <property type="project" value="InterPro"/>
</dbReference>
<dbReference type="InterPro" id="IPR001296">
    <property type="entry name" value="Glyco_trans_1"/>
</dbReference>
<dbReference type="AlphaFoldDB" id="A0A238XZY8"/>
<accession>A0A238XZY8</accession>
<organism evidence="3 4">
    <name type="scientific">Lutibacter flavus</name>
    <dbReference type="NCBI Taxonomy" id="691689"/>
    <lineage>
        <taxon>Bacteria</taxon>
        <taxon>Pseudomonadati</taxon>
        <taxon>Bacteroidota</taxon>
        <taxon>Flavobacteriia</taxon>
        <taxon>Flavobacteriales</taxon>
        <taxon>Flavobacteriaceae</taxon>
        <taxon>Lutibacter</taxon>
    </lineage>
</organism>
<feature type="domain" description="Glycosyl transferase family 1" evidence="1">
    <location>
        <begin position="190"/>
        <end position="339"/>
    </location>
</feature>
<dbReference type="Pfam" id="PF00534">
    <property type="entry name" value="Glycos_transf_1"/>
    <property type="match status" value="1"/>
</dbReference>
<evidence type="ECO:0000259" key="2">
    <source>
        <dbReference type="Pfam" id="PF13439"/>
    </source>
</evidence>
<name>A0A238XZY8_9FLAO</name>
<keyword evidence="3" id="KW-0808">Transferase</keyword>
<dbReference type="Proteomes" id="UP000198412">
    <property type="component" value="Unassembled WGS sequence"/>
</dbReference>
<reference evidence="4" key="1">
    <citation type="submission" date="2017-06" db="EMBL/GenBank/DDBJ databases">
        <authorList>
            <person name="Varghese N."/>
            <person name="Submissions S."/>
        </authorList>
    </citation>
    <scope>NUCLEOTIDE SEQUENCE [LARGE SCALE GENOMIC DNA]</scope>
    <source>
        <strain evidence="4">DSM 27993</strain>
    </source>
</reference>
<dbReference type="PANTHER" id="PTHR45947">
    <property type="entry name" value="SULFOQUINOVOSYL TRANSFERASE SQD2"/>
    <property type="match status" value="1"/>
</dbReference>
<dbReference type="SUPFAM" id="SSF53756">
    <property type="entry name" value="UDP-Glycosyltransferase/glycogen phosphorylase"/>
    <property type="match status" value="1"/>
</dbReference>
<dbReference type="Gene3D" id="3.40.50.2000">
    <property type="entry name" value="Glycogen Phosphorylase B"/>
    <property type="match status" value="2"/>
</dbReference>
<sequence>MDKKLHILFLSSWYPSKVSPSNGDFIQRHAEAVATKHNVTLIHVISDKNLKINKNTFQVINNVKTHIFYLPETNNRIYKLYNFFKSYISTIKTIKYFDVVHVNITFPVGMIALYLKWFKNKNYIISEHWSKYQYPHNISIGILEKFITKIIAKNASFISPVTRHLQHEMIDFGLNGNFHPIPNVVNTDFFNISKNKPKEFTITHVSGMDTKIKNIEGILRVISKLQTKIPNIKFNLIGNNSIKYKTFIEELKIKNIQLIEQIPNHEVANYMQNSNVFVMFSNYENLPCVILESFACGVPVISTNVGGIKEYFPSNFGFLIPSKDEVALENAILKISNNDIRFDKILIHNYARENFGVKTISNSFSKLYFKILT</sequence>
<evidence type="ECO:0000259" key="1">
    <source>
        <dbReference type="Pfam" id="PF00534"/>
    </source>
</evidence>
<protein>
    <submittedName>
        <fullName evidence="3">Glycosyltransferase involved in cell wall bisynthesis</fullName>
    </submittedName>
</protein>
<keyword evidence="4" id="KW-1185">Reference proteome</keyword>
<dbReference type="CDD" id="cd03801">
    <property type="entry name" value="GT4_PimA-like"/>
    <property type="match status" value="1"/>
</dbReference>
<dbReference type="EMBL" id="FZNX01000003">
    <property type="protein sequence ID" value="SNR64616.1"/>
    <property type="molecule type" value="Genomic_DNA"/>
</dbReference>
<evidence type="ECO:0000313" key="4">
    <source>
        <dbReference type="Proteomes" id="UP000198412"/>
    </source>
</evidence>
<proteinExistence type="predicted"/>
<dbReference type="PANTHER" id="PTHR45947:SF15">
    <property type="entry name" value="TEICHURONIC ACID BIOSYNTHESIS GLYCOSYLTRANSFERASE TUAC-RELATED"/>
    <property type="match status" value="1"/>
</dbReference>
<feature type="domain" description="Glycosyltransferase subfamily 4-like N-terminal" evidence="2">
    <location>
        <begin position="31"/>
        <end position="188"/>
    </location>
</feature>
<dbReference type="RefSeq" id="WP_089378533.1">
    <property type="nucleotide sequence ID" value="NZ_FZNX01000003.1"/>
</dbReference>
<dbReference type="Pfam" id="PF13439">
    <property type="entry name" value="Glyco_transf_4"/>
    <property type="match status" value="1"/>
</dbReference>
<dbReference type="InterPro" id="IPR028098">
    <property type="entry name" value="Glyco_trans_4-like_N"/>
</dbReference>
<gene>
    <name evidence="3" type="ORF">SAMN04488111_2264</name>
</gene>
<dbReference type="OrthoDB" id="9795068at2"/>